<dbReference type="Proteomes" id="UP000186601">
    <property type="component" value="Unassembled WGS sequence"/>
</dbReference>
<dbReference type="EMBL" id="MLYV02001074">
    <property type="protein sequence ID" value="PSR73500.1"/>
    <property type="molecule type" value="Genomic_DNA"/>
</dbReference>
<reference evidence="2 3" key="1">
    <citation type="submission" date="2018-02" db="EMBL/GenBank/DDBJ databases">
        <title>Genome sequence of the basidiomycete white-rot fungus Phlebia centrifuga.</title>
        <authorList>
            <person name="Granchi Z."/>
            <person name="Peng M."/>
            <person name="de Vries R.P."/>
            <person name="Hilden K."/>
            <person name="Makela M.R."/>
            <person name="Grigoriev I."/>
            <person name="Riley R."/>
        </authorList>
    </citation>
    <scope>NUCLEOTIDE SEQUENCE [LARGE SCALE GENOMIC DNA]</scope>
    <source>
        <strain evidence="2 3">FBCC195</strain>
    </source>
</reference>
<keyword evidence="3" id="KW-1185">Reference proteome</keyword>
<proteinExistence type="predicted"/>
<organism evidence="2 3">
    <name type="scientific">Hermanssonia centrifuga</name>
    <dbReference type="NCBI Taxonomy" id="98765"/>
    <lineage>
        <taxon>Eukaryota</taxon>
        <taxon>Fungi</taxon>
        <taxon>Dikarya</taxon>
        <taxon>Basidiomycota</taxon>
        <taxon>Agaricomycotina</taxon>
        <taxon>Agaricomycetes</taxon>
        <taxon>Polyporales</taxon>
        <taxon>Meruliaceae</taxon>
        <taxon>Hermanssonia</taxon>
    </lineage>
</organism>
<sequence length="168" mass="19201">MYTKKHPGTDLEPILKTPFMTEENSEFSATNKEVRKQLLTKARKDVGMTEKEIADGIKVLKLRHIYKELDAYHNKKMRLNTKKTAPALRRVNLNCPREGPLTIAVCPFMISSNWHYANPDAKLTKKKKNPHGLREEYSTNKGEYHKAALDPEINAGPISREPDSEQDA</sequence>
<evidence type="ECO:0000313" key="3">
    <source>
        <dbReference type="Proteomes" id="UP000186601"/>
    </source>
</evidence>
<comment type="caution">
    <text evidence="2">The sequence shown here is derived from an EMBL/GenBank/DDBJ whole genome shotgun (WGS) entry which is preliminary data.</text>
</comment>
<evidence type="ECO:0000313" key="2">
    <source>
        <dbReference type="EMBL" id="PSR73500.1"/>
    </source>
</evidence>
<dbReference type="AlphaFoldDB" id="A0A2R6NMC6"/>
<name>A0A2R6NMC6_9APHY</name>
<evidence type="ECO:0000256" key="1">
    <source>
        <dbReference type="SAM" id="MobiDB-lite"/>
    </source>
</evidence>
<feature type="region of interest" description="Disordered" evidence="1">
    <location>
        <begin position="122"/>
        <end position="168"/>
    </location>
</feature>
<feature type="compositionally biased region" description="Basic and acidic residues" evidence="1">
    <location>
        <begin position="132"/>
        <end position="149"/>
    </location>
</feature>
<protein>
    <submittedName>
        <fullName evidence="2">Uncharacterized protein</fullName>
    </submittedName>
</protein>
<gene>
    <name evidence="2" type="ORF">PHLCEN_2v10658</name>
</gene>
<accession>A0A2R6NMC6</accession>